<organism evidence="2 3">
    <name type="scientific">Kluyvera genomosp. 3</name>
    <dbReference type="NCBI Taxonomy" id="2774055"/>
    <lineage>
        <taxon>Bacteria</taxon>
        <taxon>Pseudomonadati</taxon>
        <taxon>Pseudomonadota</taxon>
        <taxon>Gammaproteobacteria</taxon>
        <taxon>Enterobacterales</taxon>
        <taxon>Enterobacteriaceae</taxon>
        <taxon>Kluyvera</taxon>
    </lineage>
</organism>
<accession>A0A248KI41</accession>
<protein>
    <recommendedName>
        <fullName evidence="1">DUF2264 domain-containing protein</fullName>
    </recommendedName>
</protein>
<dbReference type="PANTHER" id="PTHR35339:SF4">
    <property type="entry name" value="LINALOOL DEHYDRATASE_ISOMERASE DOMAIN-CONTAINING PROTEIN"/>
    <property type="match status" value="1"/>
</dbReference>
<dbReference type="InterPro" id="IPR049349">
    <property type="entry name" value="DUF2264_N"/>
</dbReference>
<gene>
    <name evidence="2" type="ORF">CEW81_11675</name>
</gene>
<evidence type="ECO:0000259" key="1">
    <source>
        <dbReference type="Pfam" id="PF10022"/>
    </source>
</evidence>
<dbReference type="Pfam" id="PF10022">
    <property type="entry name" value="DUF2264"/>
    <property type="match status" value="1"/>
</dbReference>
<evidence type="ECO:0000313" key="3">
    <source>
        <dbReference type="Proteomes" id="UP000197098"/>
    </source>
</evidence>
<evidence type="ECO:0000313" key="2">
    <source>
        <dbReference type="EMBL" id="ASG63368.1"/>
    </source>
</evidence>
<dbReference type="Proteomes" id="UP000197098">
    <property type="component" value="Chromosome"/>
</dbReference>
<proteinExistence type="predicted"/>
<feature type="domain" description="DUF2264" evidence="1">
    <location>
        <begin position="4"/>
        <end position="100"/>
    </location>
</feature>
<dbReference type="EMBL" id="CP022114">
    <property type="protein sequence ID" value="ASG63368.1"/>
    <property type="molecule type" value="Genomic_DNA"/>
</dbReference>
<dbReference type="InterPro" id="IPR016624">
    <property type="entry name" value="UCP014753"/>
</dbReference>
<reference evidence="2 3" key="1">
    <citation type="submission" date="2017-06" db="EMBL/GenBank/DDBJ databases">
        <title>Origin of plasmid-mediated fosfomycin resistance gene fosA3.</title>
        <authorList>
            <person name="Ito R."/>
            <person name="Pacey M.P."/>
            <person name="Doi Y."/>
        </authorList>
    </citation>
    <scope>NUCLEOTIDE SEQUENCE [LARGE SCALE GENOMIC DNA]</scope>
    <source>
        <strain evidence="2 3">YDC799</strain>
    </source>
</reference>
<dbReference type="AlphaFoldDB" id="A0A248KI41"/>
<name>A0A248KI41_9ENTR</name>
<sequence>MFRLIADGCNPQHPDYWGTPGDFDQRCVEMAVFGAGLGLTAASFRTYLSGEEFNHLIDWLRCIHNVKLPLNNWSFFPIMVEMGSAWLEKNGDQKSLPTTLRCLTNTTWATAGIAMERAAP</sequence>
<dbReference type="PANTHER" id="PTHR35339">
    <property type="entry name" value="LINALOOL DEHYDRATASE_ISOMERASE DOMAIN-CONTAINING PROTEIN"/>
    <property type="match status" value="1"/>
</dbReference>